<dbReference type="Proteomes" id="UP001431783">
    <property type="component" value="Unassembled WGS sequence"/>
</dbReference>
<evidence type="ECO:0000313" key="4">
    <source>
        <dbReference type="Proteomes" id="UP001431783"/>
    </source>
</evidence>
<gene>
    <name evidence="3" type="ORF">WA026_015894</name>
</gene>
<evidence type="ECO:0000256" key="2">
    <source>
        <dbReference type="SAM" id="SignalP"/>
    </source>
</evidence>
<keyword evidence="4" id="KW-1185">Reference proteome</keyword>
<keyword evidence="2" id="KW-0732">Signal</keyword>
<comment type="caution">
    <text evidence="3">The sequence shown here is derived from an EMBL/GenBank/DDBJ whole genome shotgun (WGS) entry which is preliminary data.</text>
</comment>
<feature type="chain" id="PRO_5043811059" evidence="2">
    <location>
        <begin position="22"/>
        <end position="77"/>
    </location>
</feature>
<organism evidence="3 4">
    <name type="scientific">Henosepilachna vigintioctopunctata</name>
    <dbReference type="NCBI Taxonomy" id="420089"/>
    <lineage>
        <taxon>Eukaryota</taxon>
        <taxon>Metazoa</taxon>
        <taxon>Ecdysozoa</taxon>
        <taxon>Arthropoda</taxon>
        <taxon>Hexapoda</taxon>
        <taxon>Insecta</taxon>
        <taxon>Pterygota</taxon>
        <taxon>Neoptera</taxon>
        <taxon>Endopterygota</taxon>
        <taxon>Coleoptera</taxon>
        <taxon>Polyphaga</taxon>
        <taxon>Cucujiformia</taxon>
        <taxon>Coccinelloidea</taxon>
        <taxon>Coccinellidae</taxon>
        <taxon>Epilachninae</taxon>
        <taxon>Epilachnini</taxon>
        <taxon>Henosepilachna</taxon>
    </lineage>
</organism>
<name>A0AAW1UZ47_9CUCU</name>
<proteinExistence type="predicted"/>
<reference evidence="3 4" key="1">
    <citation type="submission" date="2023-03" db="EMBL/GenBank/DDBJ databases">
        <title>Genome insight into feeding habits of ladybird beetles.</title>
        <authorList>
            <person name="Li H.-S."/>
            <person name="Huang Y.-H."/>
            <person name="Pang H."/>
        </authorList>
    </citation>
    <scope>NUCLEOTIDE SEQUENCE [LARGE SCALE GENOMIC DNA]</scope>
    <source>
        <strain evidence="3">SYSU_2023b</strain>
        <tissue evidence="3">Whole body</tissue>
    </source>
</reference>
<protein>
    <submittedName>
        <fullName evidence="3">Uncharacterized protein</fullName>
    </submittedName>
</protein>
<dbReference type="AlphaFoldDB" id="A0AAW1UZ47"/>
<sequence length="77" mass="8841">MNKIFLILFGVLSLVLLTVQGVKDIHLATYKPPTPYPTRPTWRFRRGIGNSRIPIDDGKLPPRIPHPDFSNQPRPRI</sequence>
<feature type="region of interest" description="Disordered" evidence="1">
    <location>
        <begin position="52"/>
        <end position="77"/>
    </location>
</feature>
<dbReference type="EMBL" id="JARQZJ010000099">
    <property type="protein sequence ID" value="KAK9886378.1"/>
    <property type="molecule type" value="Genomic_DNA"/>
</dbReference>
<evidence type="ECO:0000256" key="1">
    <source>
        <dbReference type="SAM" id="MobiDB-lite"/>
    </source>
</evidence>
<accession>A0AAW1UZ47</accession>
<evidence type="ECO:0000313" key="3">
    <source>
        <dbReference type="EMBL" id="KAK9886378.1"/>
    </source>
</evidence>
<feature type="signal peptide" evidence="2">
    <location>
        <begin position="1"/>
        <end position="21"/>
    </location>
</feature>